<dbReference type="HOGENOM" id="CLU_3171250_0_0_6"/>
<reference evidence="2 3" key="1">
    <citation type="journal article" date="2013" name="Genome Announc.">
        <title>Complete Genome Sequence of Glaciecola psychrophila Strain 170T.</title>
        <authorList>
            <person name="Yin J."/>
            <person name="Chen J."/>
            <person name="Liu G."/>
            <person name="Yu Y."/>
            <person name="Song L."/>
            <person name="Wang X."/>
            <person name="Qu X."/>
        </authorList>
    </citation>
    <scope>NUCLEOTIDE SEQUENCE [LARGE SCALE GENOMIC DNA]</scope>
    <source>
        <strain evidence="2 3">170</strain>
    </source>
</reference>
<gene>
    <name evidence="2" type="ORF">C427_2070</name>
</gene>
<dbReference type="KEGG" id="gps:C427_2070"/>
<evidence type="ECO:0000313" key="2">
    <source>
        <dbReference type="EMBL" id="AGH44179.1"/>
    </source>
</evidence>
<dbReference type="EMBL" id="CP003837">
    <property type="protein sequence ID" value="AGH44179.1"/>
    <property type="molecule type" value="Genomic_DNA"/>
</dbReference>
<proteinExistence type="predicted"/>
<protein>
    <submittedName>
        <fullName evidence="2">Uncharacterized protein</fullName>
    </submittedName>
</protein>
<evidence type="ECO:0000313" key="3">
    <source>
        <dbReference type="Proteomes" id="UP000011864"/>
    </source>
</evidence>
<feature type="region of interest" description="Disordered" evidence="1">
    <location>
        <begin position="1"/>
        <end position="21"/>
    </location>
</feature>
<dbReference type="AlphaFoldDB" id="K7AZD2"/>
<keyword evidence="3" id="KW-1185">Reference proteome</keyword>
<accession>K7AZD2</accession>
<organism evidence="2 3">
    <name type="scientific">Paraglaciecola psychrophila 170</name>
    <dbReference type="NCBI Taxonomy" id="1129794"/>
    <lineage>
        <taxon>Bacteria</taxon>
        <taxon>Pseudomonadati</taxon>
        <taxon>Pseudomonadota</taxon>
        <taxon>Gammaproteobacteria</taxon>
        <taxon>Alteromonadales</taxon>
        <taxon>Alteromonadaceae</taxon>
        <taxon>Paraglaciecola</taxon>
    </lineage>
</organism>
<dbReference type="STRING" id="1129794.C427_2070"/>
<sequence>MWHPKIVNKQSKVMTPPPRHKNQRINETSCFFIELITISLNKAVLAK</sequence>
<dbReference type="Proteomes" id="UP000011864">
    <property type="component" value="Chromosome"/>
</dbReference>
<evidence type="ECO:0000256" key="1">
    <source>
        <dbReference type="SAM" id="MobiDB-lite"/>
    </source>
</evidence>
<name>K7AZD2_9ALTE</name>